<dbReference type="InterPro" id="IPR047951">
    <property type="entry name" value="Transpos_ISL3"/>
</dbReference>
<dbReference type="Proteomes" id="UP000647017">
    <property type="component" value="Unassembled WGS sequence"/>
</dbReference>
<dbReference type="Pfam" id="PF01610">
    <property type="entry name" value="DDE_Tnp_ISL3"/>
    <property type="match status" value="1"/>
</dbReference>
<comment type="caution">
    <text evidence="3">The sequence shown here is derived from an EMBL/GenBank/DDBJ whole genome shotgun (WGS) entry which is preliminary data.</text>
</comment>
<name>A0ABQ4I5Q6_9ACTN</name>
<organism evidence="3 4">
    <name type="scientific">Micromonospora andamanensis</name>
    <dbReference type="NCBI Taxonomy" id="1287068"/>
    <lineage>
        <taxon>Bacteria</taxon>
        <taxon>Bacillati</taxon>
        <taxon>Actinomycetota</taxon>
        <taxon>Actinomycetes</taxon>
        <taxon>Micromonosporales</taxon>
        <taxon>Micromonosporaceae</taxon>
        <taxon>Micromonospora</taxon>
    </lineage>
</organism>
<reference evidence="3 4" key="1">
    <citation type="submission" date="2021-01" db="EMBL/GenBank/DDBJ databases">
        <title>Whole genome shotgun sequence of Verrucosispora andamanensis NBRC 109075.</title>
        <authorList>
            <person name="Komaki H."/>
            <person name="Tamura T."/>
        </authorList>
    </citation>
    <scope>NUCLEOTIDE SEQUENCE [LARGE SCALE GENOMIC DNA]</scope>
    <source>
        <strain evidence="3 4">NBRC 109075</strain>
    </source>
</reference>
<feature type="domain" description="Transposase IS204/IS1001/IS1096/IS1165 DDE" evidence="2">
    <location>
        <begin position="91"/>
        <end position="207"/>
    </location>
</feature>
<dbReference type="EMBL" id="BOOZ01000089">
    <property type="protein sequence ID" value="GIJ13223.1"/>
    <property type="molecule type" value="Genomic_DNA"/>
</dbReference>
<dbReference type="RefSeq" id="WP_239099432.1">
    <property type="nucleotide sequence ID" value="NZ_BOOZ01000089.1"/>
</dbReference>
<dbReference type="PANTHER" id="PTHR33498">
    <property type="entry name" value="TRANSPOSASE FOR INSERTION SEQUENCE ELEMENT IS1557"/>
    <property type="match status" value="1"/>
</dbReference>
<feature type="compositionally biased region" description="Low complexity" evidence="1">
    <location>
        <begin position="314"/>
        <end position="332"/>
    </location>
</feature>
<dbReference type="PANTHER" id="PTHR33498:SF1">
    <property type="entry name" value="TRANSPOSASE FOR INSERTION SEQUENCE ELEMENT IS1557"/>
    <property type="match status" value="1"/>
</dbReference>
<evidence type="ECO:0000313" key="4">
    <source>
        <dbReference type="Proteomes" id="UP000647017"/>
    </source>
</evidence>
<evidence type="ECO:0000313" key="3">
    <source>
        <dbReference type="EMBL" id="GIJ13223.1"/>
    </source>
</evidence>
<protein>
    <recommendedName>
        <fullName evidence="2">Transposase IS204/IS1001/IS1096/IS1165 DDE domain-containing protein</fullName>
    </recommendedName>
</protein>
<accession>A0ABQ4I5Q6</accession>
<sequence length="390" mass="42784">MRRFARATSVEDLLGKARVGGRPSILDEFTDYLHQRWNAGCTCATTLYQEITALGYRGSYGTLRGYLRPFRAHGTAPTAVAPPKVRQITGWLLRRPDSLDTDEQLKLRDIRGRCAHLNALAGHVTAFAEMLTGRHGERLDAWIAAVEADDQHDLQSFAAGLKRDYDAVRNGLTLPYSSGTVEGNVNKIKMLKRQMFGRAKLDLLRKRVLLAPVSRVGAARDQSRSTKVGQIQIQFSAAAVNKSSGEQGTVAPVLALVVEQGTVLGGQIGRRREQQSTQRTFKQWSRASLGPTRSRRIVFSTGSGNGVTSRCRHPSGQGAAGTSSSTGGPPLGSRRRHCSHQWVTTRCHTLGEGLARADGTEPYDVSLDSVAGHRLLQDVVRRYMTDDVRR</sequence>
<proteinExistence type="predicted"/>
<evidence type="ECO:0000259" key="2">
    <source>
        <dbReference type="Pfam" id="PF01610"/>
    </source>
</evidence>
<gene>
    <name evidence="3" type="ORF">Van01_64370</name>
</gene>
<evidence type="ECO:0000256" key="1">
    <source>
        <dbReference type="SAM" id="MobiDB-lite"/>
    </source>
</evidence>
<keyword evidence="4" id="KW-1185">Reference proteome</keyword>
<feature type="compositionally biased region" description="Polar residues" evidence="1">
    <location>
        <begin position="275"/>
        <end position="286"/>
    </location>
</feature>
<feature type="region of interest" description="Disordered" evidence="1">
    <location>
        <begin position="268"/>
        <end position="337"/>
    </location>
</feature>
<dbReference type="InterPro" id="IPR002560">
    <property type="entry name" value="Transposase_DDE"/>
</dbReference>